<evidence type="ECO:0000313" key="8">
    <source>
        <dbReference type="EMBL" id="UUX51154.1"/>
    </source>
</evidence>
<evidence type="ECO:0000313" key="9">
    <source>
        <dbReference type="Proteomes" id="UP001060336"/>
    </source>
</evidence>
<keyword evidence="4 8" id="KW-0378">Hydrolase</keyword>
<dbReference type="GO" id="GO:0004222">
    <property type="term" value="F:metalloendopeptidase activity"/>
    <property type="evidence" value="ECO:0007669"/>
    <property type="project" value="InterPro"/>
</dbReference>
<dbReference type="PANTHER" id="PTHR22726">
    <property type="entry name" value="METALLOENDOPEPTIDASE OMA1"/>
    <property type="match status" value="1"/>
</dbReference>
<dbReference type="GO" id="GO:0046872">
    <property type="term" value="F:metal ion binding"/>
    <property type="evidence" value="ECO:0007669"/>
    <property type="project" value="UniProtKB-KW"/>
</dbReference>
<dbReference type="GO" id="GO:0051603">
    <property type="term" value="P:proteolysis involved in protein catabolic process"/>
    <property type="evidence" value="ECO:0007669"/>
    <property type="project" value="TreeGrafter"/>
</dbReference>
<dbReference type="Proteomes" id="UP001060336">
    <property type="component" value="Chromosome"/>
</dbReference>
<evidence type="ECO:0000256" key="3">
    <source>
        <dbReference type="ARBA" id="ARBA00022723"/>
    </source>
</evidence>
<dbReference type="AlphaFoldDB" id="A0A9J7AWI1"/>
<evidence type="ECO:0000259" key="7">
    <source>
        <dbReference type="Pfam" id="PF01435"/>
    </source>
</evidence>
<keyword evidence="5" id="KW-0862">Zinc</keyword>
<evidence type="ECO:0000256" key="4">
    <source>
        <dbReference type="ARBA" id="ARBA00022801"/>
    </source>
</evidence>
<dbReference type="KEGG" id="naci:NUH88_05550"/>
<keyword evidence="2" id="KW-0645">Protease</keyword>
<keyword evidence="9" id="KW-1185">Reference proteome</keyword>
<dbReference type="Pfam" id="PF01435">
    <property type="entry name" value="Peptidase_M48"/>
    <property type="match status" value="1"/>
</dbReference>
<accession>A0A9J7AWI1</accession>
<name>A0A9J7AWI1_9PROT</name>
<dbReference type="EC" id="3.4.24.-" evidence="8"/>
<proteinExistence type="predicted"/>
<reference evidence="8" key="1">
    <citation type="submission" date="2022-08" db="EMBL/GenBank/DDBJ databases">
        <title>Nisaea acidiphila sp. nov., isolated from a marine algal debris and emended description of the genus Nisaea Urios et al. 2008.</title>
        <authorList>
            <person name="Kwon K."/>
        </authorList>
    </citation>
    <scope>NUCLEOTIDE SEQUENCE</scope>
    <source>
        <strain evidence="8">MEBiC11861</strain>
    </source>
</reference>
<dbReference type="InterPro" id="IPR001915">
    <property type="entry name" value="Peptidase_M48"/>
</dbReference>
<dbReference type="InterPro" id="IPR051156">
    <property type="entry name" value="Mito/Outer_Membr_Metalloprot"/>
</dbReference>
<gene>
    <name evidence="8" type="ORF">NUH88_05550</name>
</gene>
<organism evidence="8 9">
    <name type="scientific">Nisaea acidiphila</name>
    <dbReference type="NCBI Taxonomy" id="1862145"/>
    <lineage>
        <taxon>Bacteria</taxon>
        <taxon>Pseudomonadati</taxon>
        <taxon>Pseudomonadota</taxon>
        <taxon>Alphaproteobacteria</taxon>
        <taxon>Rhodospirillales</taxon>
        <taxon>Thalassobaculaceae</taxon>
        <taxon>Nisaea</taxon>
    </lineage>
</organism>
<dbReference type="EMBL" id="CP102480">
    <property type="protein sequence ID" value="UUX51154.1"/>
    <property type="molecule type" value="Genomic_DNA"/>
</dbReference>
<dbReference type="Gene3D" id="3.30.2010.10">
    <property type="entry name" value="Metalloproteases ('zincins'), catalytic domain"/>
    <property type="match status" value="1"/>
</dbReference>
<dbReference type="PANTHER" id="PTHR22726:SF1">
    <property type="entry name" value="METALLOENDOPEPTIDASE OMA1, MITOCHONDRIAL"/>
    <property type="match status" value="1"/>
</dbReference>
<evidence type="ECO:0000256" key="2">
    <source>
        <dbReference type="ARBA" id="ARBA00022670"/>
    </source>
</evidence>
<keyword evidence="6 8" id="KW-0482">Metalloprotease</keyword>
<comment type="cofactor">
    <cofactor evidence="1">
        <name>Zn(2+)</name>
        <dbReference type="ChEBI" id="CHEBI:29105"/>
    </cofactor>
</comment>
<sequence>MATVIEVIHGRTIRPASLIALLCAILSTGTLLSGCSTNPATGEQSFTAFMSPEDELRVGREQDPKIRQQFGGAYDELPELTAYVTRIGKRLAATSEMPDLDFKFTVLDTPDVNAFALPGGYVYVTRGLIALAENEAELAGVIAHEIGHVTARHSAERYSRAVATNLGATLLGILADSRAVADIASQGATLYLQSYSRDQEFQADTLGVRYLNRAGYDTGAMASFLSKMGEASRLQAQMSGSDHDPDAINLLATHPRTVDRVKQALAAAAVQQLANPVTNKDVFLDQVDGLMFGDDPKEGTIRGKEFLHKDLNFRFEVPAGFRLFNKPTQVLAADQQGARIVFDQAPKGTSVPPVDYIRAQWAKGHNVRDLESIDVNGMVGATGWLPVTARDRSSYVLRLVAVRFDSRTVYRMQFLIPSQRTQALNEDLRRTTYSLRPLSEEERKSIRPFEVRVVTVDGGDTEQSLAASIPMPGYETRFFRVINGLERDVSPNAGTRVKTIAPR</sequence>
<evidence type="ECO:0000256" key="1">
    <source>
        <dbReference type="ARBA" id="ARBA00001947"/>
    </source>
</evidence>
<evidence type="ECO:0000256" key="6">
    <source>
        <dbReference type="ARBA" id="ARBA00023049"/>
    </source>
</evidence>
<feature type="domain" description="Peptidase M48" evidence="7">
    <location>
        <begin position="80"/>
        <end position="265"/>
    </location>
</feature>
<keyword evidence="3" id="KW-0479">Metal-binding</keyword>
<dbReference type="GO" id="GO:0016020">
    <property type="term" value="C:membrane"/>
    <property type="evidence" value="ECO:0007669"/>
    <property type="project" value="TreeGrafter"/>
</dbReference>
<evidence type="ECO:0000256" key="5">
    <source>
        <dbReference type="ARBA" id="ARBA00022833"/>
    </source>
</evidence>
<protein>
    <submittedName>
        <fullName evidence="8">M48 family metalloprotease</fullName>
        <ecNumber evidence="8">3.4.24.-</ecNumber>
    </submittedName>
</protein>
<dbReference type="CDD" id="cd07333">
    <property type="entry name" value="M48C_bepA_like"/>
    <property type="match status" value="1"/>
</dbReference>
<dbReference type="RefSeq" id="WP_257770469.1">
    <property type="nucleotide sequence ID" value="NZ_CP102480.1"/>
</dbReference>